<feature type="region of interest" description="Disordered" evidence="1">
    <location>
        <begin position="73"/>
        <end position="108"/>
    </location>
</feature>
<feature type="region of interest" description="Disordered" evidence="1">
    <location>
        <begin position="318"/>
        <end position="341"/>
    </location>
</feature>
<organism evidence="2 3">
    <name type="scientific">Pleuronectes platessa</name>
    <name type="common">European plaice</name>
    <dbReference type="NCBI Taxonomy" id="8262"/>
    <lineage>
        <taxon>Eukaryota</taxon>
        <taxon>Metazoa</taxon>
        <taxon>Chordata</taxon>
        <taxon>Craniata</taxon>
        <taxon>Vertebrata</taxon>
        <taxon>Euteleostomi</taxon>
        <taxon>Actinopterygii</taxon>
        <taxon>Neopterygii</taxon>
        <taxon>Teleostei</taxon>
        <taxon>Neoteleostei</taxon>
        <taxon>Acanthomorphata</taxon>
        <taxon>Carangaria</taxon>
        <taxon>Pleuronectiformes</taxon>
        <taxon>Pleuronectoidei</taxon>
        <taxon>Pleuronectidae</taxon>
        <taxon>Pleuronectes</taxon>
    </lineage>
</organism>
<dbReference type="EMBL" id="CADEAL010003972">
    <property type="protein sequence ID" value="CAB1448281.1"/>
    <property type="molecule type" value="Genomic_DNA"/>
</dbReference>
<reference evidence="2" key="1">
    <citation type="submission" date="2020-03" db="EMBL/GenBank/DDBJ databases">
        <authorList>
            <person name="Weist P."/>
        </authorList>
    </citation>
    <scope>NUCLEOTIDE SEQUENCE</scope>
</reference>
<name>A0A9N7VCD4_PLEPL</name>
<feature type="compositionally biased region" description="Basic and acidic residues" evidence="1">
    <location>
        <begin position="97"/>
        <end position="106"/>
    </location>
</feature>
<evidence type="ECO:0000313" key="3">
    <source>
        <dbReference type="Proteomes" id="UP001153269"/>
    </source>
</evidence>
<sequence length="341" mass="36204">MDKPGKLHTLSPKGTGFARFSTIATSAYLCAVERLSVQLWSRVASGFVKLAPQHCCLSPRHMWAAGRLHSLRNQGHHPHPAPLSRETSSSDSGACADKGKAGGGRERRGRKCRCVHVAPYLSSHHTEQRVSDAVSVVVHPVRAAGHCTNWAIISMAAGATVHHPAAGHSFAAPSCLSHMPHSSITGFNEKHLYLQPPSHSSHSSPSALSSHTFTLALTLYASVAPLFGERRRLPLGRRALTARAGKPTDTLSLCGEPGSVQAALQETAVSCNSPSPPSVYPLPLHVLGSCLADFLRGTHTAADSHPMKSRIWPPTRAGGFTTVPHKPQGIARASSANSTYV</sequence>
<proteinExistence type="predicted"/>
<dbReference type="Proteomes" id="UP001153269">
    <property type="component" value="Unassembled WGS sequence"/>
</dbReference>
<evidence type="ECO:0000256" key="1">
    <source>
        <dbReference type="SAM" id="MobiDB-lite"/>
    </source>
</evidence>
<protein>
    <submittedName>
        <fullName evidence="2">Uncharacterized protein</fullName>
    </submittedName>
</protein>
<dbReference type="AlphaFoldDB" id="A0A9N7VCD4"/>
<comment type="caution">
    <text evidence="2">The sequence shown here is derived from an EMBL/GenBank/DDBJ whole genome shotgun (WGS) entry which is preliminary data.</text>
</comment>
<evidence type="ECO:0000313" key="2">
    <source>
        <dbReference type="EMBL" id="CAB1448281.1"/>
    </source>
</evidence>
<keyword evidence="3" id="KW-1185">Reference proteome</keyword>
<gene>
    <name evidence="2" type="ORF">PLEPLA_LOCUS35938</name>
</gene>
<accession>A0A9N7VCD4</accession>